<accession>A0A4R6P4J1</accession>
<name>A0A4R6P4J1_9GAMM</name>
<gene>
    <name evidence="2" type="ORF">DEU29_10889</name>
</gene>
<dbReference type="Pfam" id="PF07963">
    <property type="entry name" value="N_methyl"/>
    <property type="match status" value="1"/>
</dbReference>
<sequence length="275" mass="30406">MAQLRAKGFTLIELVIVIVLLAIIGTFSFRFIGLGADVYRDTSAREQLISQSRFALERLSRELRNALPLSVRVYDNNRCIQYVPILTSGEYLEVPTTANPGDTVTAIAPLERRTPLSPSQHLVIFNTQTPAIYDNSGQRYVIDDRQIDSSTNTIEFELSSSSGANIEFNNTGPSRRFYEVSPPVSWCYLPENGQLRRFQSTSFSAAPPVNTTVSSGALMAAQLGNEQTTPPTPLFEVDNVVLSQNNLVLINIVVTRDAAGEELNLLYEVHIPNVP</sequence>
<keyword evidence="1" id="KW-0812">Transmembrane</keyword>
<evidence type="ECO:0000313" key="3">
    <source>
        <dbReference type="Proteomes" id="UP000295531"/>
    </source>
</evidence>
<protein>
    <submittedName>
        <fullName evidence="2">MSHA biogenesis protein MshO</fullName>
    </submittedName>
</protein>
<keyword evidence="1" id="KW-0472">Membrane</keyword>
<dbReference type="InterPro" id="IPR012902">
    <property type="entry name" value="N_methyl_site"/>
</dbReference>
<dbReference type="OrthoDB" id="9788802at2"/>
<reference evidence="2 3" key="1">
    <citation type="submission" date="2019-03" db="EMBL/GenBank/DDBJ databases">
        <title>Freshwater and sediment microbial communities from various areas in North America, analyzing microbe dynamics in response to fracking.</title>
        <authorList>
            <person name="Lamendella R."/>
        </authorList>
    </citation>
    <scope>NUCLEOTIDE SEQUENCE [LARGE SCALE GENOMIC DNA]</scope>
    <source>
        <strain evidence="2 3">18_TX</strain>
    </source>
</reference>
<evidence type="ECO:0000256" key="1">
    <source>
        <dbReference type="SAM" id="Phobius"/>
    </source>
</evidence>
<comment type="caution">
    <text evidence="2">The sequence shown here is derived from an EMBL/GenBank/DDBJ whole genome shotgun (WGS) entry which is preliminary data.</text>
</comment>
<dbReference type="AlphaFoldDB" id="A0A4R6P4J1"/>
<keyword evidence="3" id="KW-1185">Reference proteome</keyword>
<dbReference type="InterPro" id="IPR045584">
    <property type="entry name" value="Pilin-like"/>
</dbReference>
<dbReference type="Proteomes" id="UP000295531">
    <property type="component" value="Unassembled WGS sequence"/>
</dbReference>
<organism evidence="2 3">
    <name type="scientific">Idiomarina aquatica</name>
    <dbReference type="NCBI Taxonomy" id="1327752"/>
    <lineage>
        <taxon>Bacteria</taxon>
        <taxon>Pseudomonadati</taxon>
        <taxon>Pseudomonadota</taxon>
        <taxon>Gammaproteobacteria</taxon>
        <taxon>Alteromonadales</taxon>
        <taxon>Idiomarinaceae</taxon>
        <taxon>Idiomarina</taxon>
    </lineage>
</organism>
<proteinExistence type="predicted"/>
<dbReference type="NCBIfam" id="TIGR02532">
    <property type="entry name" value="IV_pilin_GFxxxE"/>
    <property type="match status" value="1"/>
</dbReference>
<dbReference type="EMBL" id="SNXI01000008">
    <property type="protein sequence ID" value="TDP32744.1"/>
    <property type="molecule type" value="Genomic_DNA"/>
</dbReference>
<evidence type="ECO:0000313" key="2">
    <source>
        <dbReference type="EMBL" id="TDP32744.1"/>
    </source>
</evidence>
<dbReference type="SUPFAM" id="SSF54523">
    <property type="entry name" value="Pili subunits"/>
    <property type="match status" value="1"/>
</dbReference>
<dbReference type="RefSeq" id="WP_133539804.1">
    <property type="nucleotide sequence ID" value="NZ_SNXI01000008.1"/>
</dbReference>
<feature type="transmembrane region" description="Helical" evidence="1">
    <location>
        <begin position="12"/>
        <end position="32"/>
    </location>
</feature>
<keyword evidence="1" id="KW-1133">Transmembrane helix</keyword>